<organism evidence="1 2">
    <name type="scientific">Enterococcus faecium SD2A-2</name>
    <dbReference type="NCBI Taxonomy" id="1244154"/>
    <lineage>
        <taxon>Bacteria</taxon>
        <taxon>Bacillati</taxon>
        <taxon>Bacillota</taxon>
        <taxon>Bacilli</taxon>
        <taxon>Lactobacillales</taxon>
        <taxon>Enterococcaceae</taxon>
        <taxon>Enterococcus</taxon>
    </lineage>
</organism>
<dbReference type="Pfam" id="PF19807">
    <property type="entry name" value="DUF6290"/>
    <property type="match status" value="1"/>
</dbReference>
<sequence length="121" mass="14191">YFSNLILQFALVKKMRRFQNKLSTSYKIDILSLLYYNVIQKGGDNMAMITVRVSDAEKEWLSYMAEFYGITLSELLKTYSMEQLEDEYDRQTAEIAHKHWVESGKTTVSMEEILHEFGGLE</sequence>
<dbReference type="NCBIfam" id="NF046040">
    <property type="entry name" value="RelB_antitoxin"/>
    <property type="match status" value="1"/>
</dbReference>
<comment type="caution">
    <text evidence="1">The sequence shown here is derived from an EMBL/GenBank/DDBJ whole genome shotgun (WGS) entry which is preliminary data.</text>
</comment>
<dbReference type="InterPro" id="IPR046257">
    <property type="entry name" value="DUF6290"/>
</dbReference>
<evidence type="ECO:0000313" key="2">
    <source>
        <dbReference type="Proteomes" id="UP000014622"/>
    </source>
</evidence>
<dbReference type="Proteomes" id="UP000014622">
    <property type="component" value="Unassembled WGS sequence"/>
</dbReference>
<accession>A0AB73A9B6</accession>
<reference evidence="1 2" key="1">
    <citation type="submission" date="2013-06" db="EMBL/GenBank/DDBJ databases">
        <authorList>
            <person name="Weinstock G."/>
            <person name="Sodergren E."/>
            <person name="Lobos E.A."/>
            <person name="Fulton L."/>
            <person name="Fulton R."/>
            <person name="Courtney L."/>
            <person name="Fronick C."/>
            <person name="O'Laughlin M."/>
            <person name="Godfrey J."/>
            <person name="Wilson R.M."/>
            <person name="Miner T."/>
            <person name="Farmer C."/>
            <person name="Delehaunty K."/>
            <person name="Cordes M."/>
            <person name="Minx P."/>
            <person name="Tomlinson C."/>
            <person name="Chen J."/>
            <person name="Wollam A."/>
            <person name="Pepin K.H."/>
            <person name="Bhonagiri V."/>
            <person name="Zhang X."/>
            <person name="Warren W."/>
            <person name="Mitreva M."/>
            <person name="Mardis E.R."/>
            <person name="Wilson R.K."/>
        </authorList>
    </citation>
    <scope>NUCLEOTIDE SEQUENCE [LARGE SCALE GENOMIC DNA]</scope>
    <source>
        <strain evidence="1 2">SD2A-2</strain>
    </source>
</reference>
<dbReference type="EMBL" id="ATIT01000092">
    <property type="protein sequence ID" value="EPI12439.1"/>
    <property type="molecule type" value="Genomic_DNA"/>
</dbReference>
<gene>
    <name evidence="1" type="ORF">D356_01476</name>
</gene>
<protein>
    <submittedName>
        <fullName evidence="1">Toxin-antitoxin system, antitoxin component, ribbon-helix-helix domain protein</fullName>
    </submittedName>
</protein>
<proteinExistence type="predicted"/>
<dbReference type="AlphaFoldDB" id="A0AB73A9B6"/>
<feature type="non-terminal residue" evidence="1">
    <location>
        <position position="1"/>
    </location>
</feature>
<evidence type="ECO:0000313" key="1">
    <source>
        <dbReference type="EMBL" id="EPI12439.1"/>
    </source>
</evidence>
<name>A0AB73A9B6_ENTFC</name>